<feature type="region of interest" description="Disordered" evidence="1">
    <location>
        <begin position="18"/>
        <end position="61"/>
    </location>
</feature>
<accession>A0ABT1N609</accession>
<evidence type="ECO:0000313" key="2">
    <source>
        <dbReference type="EMBL" id="MCQ1060171.1"/>
    </source>
</evidence>
<dbReference type="RefSeq" id="WP_255044251.1">
    <property type="nucleotide sequence ID" value="NZ_JANEYT010000059.1"/>
</dbReference>
<keyword evidence="3" id="KW-1185">Reference proteome</keyword>
<sequence>MSSSKNISETHAEYWNRIKSELKAPKQSGKSETSALSAPVPAQREREPAAPAVRAMPPVPQPDDTGAISFSAEGQAVSGFSPKTQVMLDKYTGTSQKKIMQFWYDMNMNFGQSKVRQEFGDEPGERLMQFAASLDRNSYRRLKDNLDERLKKGQEWPPSFAVFKALKDTPTDREILEARTNILTLKKPVSRVEIYISKRKSAKLRTLSEKYIAEEFRTLYLEAFEEVEIYDRDIKLDERESAISEVTNNIPKSETDKDIDDRIAHGYKLPGKLGEAFDRIQSLRSRNSHVVIDEID</sequence>
<evidence type="ECO:0000256" key="1">
    <source>
        <dbReference type="SAM" id="MobiDB-lite"/>
    </source>
</evidence>
<protein>
    <submittedName>
        <fullName evidence="2">Uncharacterized protein</fullName>
    </submittedName>
</protein>
<organism evidence="2 3">
    <name type="scientific">Photobacterium pectinilyticum</name>
    <dbReference type="NCBI Taxonomy" id="2906793"/>
    <lineage>
        <taxon>Bacteria</taxon>
        <taxon>Pseudomonadati</taxon>
        <taxon>Pseudomonadota</taxon>
        <taxon>Gammaproteobacteria</taxon>
        <taxon>Vibrionales</taxon>
        <taxon>Vibrionaceae</taxon>
        <taxon>Photobacterium</taxon>
    </lineage>
</organism>
<proteinExistence type="predicted"/>
<reference evidence="2 3" key="1">
    <citation type="submission" date="2022-07" db="EMBL/GenBank/DDBJ databases">
        <title>Photobacterium pectinilyticum sp. nov., a marine bacterium isolated from surface seawater of Qingdao offshore.</title>
        <authorList>
            <person name="Wang X."/>
        </authorList>
    </citation>
    <scope>NUCLEOTIDE SEQUENCE [LARGE SCALE GENOMIC DNA]</scope>
    <source>
        <strain evidence="2 3">ZSDE20</strain>
    </source>
</reference>
<name>A0ABT1N609_9GAMM</name>
<comment type="caution">
    <text evidence="2">The sequence shown here is derived from an EMBL/GenBank/DDBJ whole genome shotgun (WGS) entry which is preliminary data.</text>
</comment>
<dbReference type="Proteomes" id="UP001524460">
    <property type="component" value="Unassembled WGS sequence"/>
</dbReference>
<evidence type="ECO:0000313" key="3">
    <source>
        <dbReference type="Proteomes" id="UP001524460"/>
    </source>
</evidence>
<gene>
    <name evidence="2" type="ORF">NHN17_19185</name>
</gene>
<dbReference type="EMBL" id="JANEYT010000059">
    <property type="protein sequence ID" value="MCQ1060171.1"/>
    <property type="molecule type" value="Genomic_DNA"/>
</dbReference>